<sequence length="197" mass="22542">MNEKYIGTGRKNQKLKTRDKILESTQSLMENSENLTLEDVAKKAGISRATIYRYYSKIEILVAEAVLDLNTKSTEEIIEDVRHMELDKAIIAIQDYYNNLTIDHEAGFRKYMSVVLNAEQSKKMRGARRKKTLQKLFKDKAKHLSASERENLANLATVLMGIEAFVVTKDVCDLDNQQSKEVLNWGLKQVLQSVLKS</sequence>
<dbReference type="PROSITE" id="PS50977">
    <property type="entry name" value="HTH_TETR_2"/>
    <property type="match status" value="1"/>
</dbReference>
<dbReference type="RefSeq" id="WP_241550677.1">
    <property type="nucleotide sequence ID" value="NZ_JANCNS010000001.1"/>
</dbReference>
<evidence type="ECO:0000256" key="1">
    <source>
        <dbReference type="ARBA" id="ARBA00023125"/>
    </source>
</evidence>
<keyword evidence="1 2" id="KW-0238">DNA-binding</keyword>
<comment type="caution">
    <text evidence="5">The sequence shown here is derived from an EMBL/GenBank/DDBJ whole genome shotgun (WGS) entry which is preliminary data.</text>
</comment>
<gene>
    <name evidence="5" type="ORF">MKO06_02050</name>
</gene>
<dbReference type="AlphaFoldDB" id="A0A9X2KUZ6"/>
<dbReference type="PROSITE" id="PS50943">
    <property type="entry name" value="HTH_CROC1"/>
    <property type="match status" value="1"/>
</dbReference>
<dbReference type="SUPFAM" id="SSF46689">
    <property type="entry name" value="Homeodomain-like"/>
    <property type="match status" value="1"/>
</dbReference>
<dbReference type="InterPro" id="IPR001387">
    <property type="entry name" value="Cro/C1-type_HTH"/>
</dbReference>
<name>A0A9X2KUZ6_9FLAO</name>
<evidence type="ECO:0000259" key="3">
    <source>
        <dbReference type="PROSITE" id="PS50943"/>
    </source>
</evidence>
<dbReference type="InterPro" id="IPR001647">
    <property type="entry name" value="HTH_TetR"/>
</dbReference>
<evidence type="ECO:0000259" key="4">
    <source>
        <dbReference type="PROSITE" id="PS50977"/>
    </source>
</evidence>
<dbReference type="Pfam" id="PF00440">
    <property type="entry name" value="TetR_N"/>
    <property type="match status" value="1"/>
</dbReference>
<dbReference type="Gene3D" id="1.10.357.10">
    <property type="entry name" value="Tetracycline Repressor, domain 2"/>
    <property type="match status" value="1"/>
</dbReference>
<feature type="domain" description="HTH cro/C1-type" evidence="3">
    <location>
        <begin position="34"/>
        <end position="54"/>
    </location>
</feature>
<dbReference type="Proteomes" id="UP001155280">
    <property type="component" value="Unassembled WGS sequence"/>
</dbReference>
<protein>
    <submittedName>
        <fullName evidence="5">TetR/AcrR family transcriptional regulator</fullName>
    </submittedName>
</protein>
<dbReference type="GO" id="GO:0003677">
    <property type="term" value="F:DNA binding"/>
    <property type="evidence" value="ECO:0007669"/>
    <property type="project" value="UniProtKB-UniRule"/>
</dbReference>
<feature type="DNA-binding region" description="H-T-H motif" evidence="2">
    <location>
        <begin position="36"/>
        <end position="55"/>
    </location>
</feature>
<evidence type="ECO:0000313" key="6">
    <source>
        <dbReference type="Proteomes" id="UP001155280"/>
    </source>
</evidence>
<proteinExistence type="predicted"/>
<evidence type="ECO:0000256" key="2">
    <source>
        <dbReference type="PROSITE-ProRule" id="PRU00335"/>
    </source>
</evidence>
<reference evidence="5" key="1">
    <citation type="submission" date="2022-07" db="EMBL/GenBank/DDBJ databases">
        <title>Gramela sediminis sp. nov., isolated from deep-sea sediment of the Indian Ocean.</title>
        <authorList>
            <person name="Shi H."/>
        </authorList>
    </citation>
    <scope>NUCLEOTIDE SEQUENCE</scope>
    <source>
        <strain evidence="5">GC03-9</strain>
    </source>
</reference>
<dbReference type="InterPro" id="IPR009057">
    <property type="entry name" value="Homeodomain-like_sf"/>
</dbReference>
<feature type="domain" description="HTH tetR-type" evidence="4">
    <location>
        <begin position="15"/>
        <end position="73"/>
    </location>
</feature>
<dbReference type="EMBL" id="JANCNS010000001">
    <property type="protein sequence ID" value="MCP9198672.1"/>
    <property type="molecule type" value="Genomic_DNA"/>
</dbReference>
<keyword evidence="6" id="KW-1185">Reference proteome</keyword>
<organism evidence="5 6">
    <name type="scientific">Christiangramia oceanisediminis</name>
    <dbReference type="NCBI Taxonomy" id="2920386"/>
    <lineage>
        <taxon>Bacteria</taxon>
        <taxon>Pseudomonadati</taxon>
        <taxon>Bacteroidota</taxon>
        <taxon>Flavobacteriia</taxon>
        <taxon>Flavobacteriales</taxon>
        <taxon>Flavobacteriaceae</taxon>
        <taxon>Christiangramia</taxon>
    </lineage>
</organism>
<accession>A0A9X2KUZ6</accession>
<evidence type="ECO:0000313" key="5">
    <source>
        <dbReference type="EMBL" id="MCP9198672.1"/>
    </source>
</evidence>